<dbReference type="Gene3D" id="3.30.200.20">
    <property type="entry name" value="Phosphorylase Kinase, domain 1"/>
    <property type="match status" value="1"/>
</dbReference>
<evidence type="ECO:0000256" key="8">
    <source>
        <dbReference type="SAM" id="MobiDB-lite"/>
    </source>
</evidence>
<dbReference type="InterPro" id="IPR008271">
    <property type="entry name" value="Ser/Thr_kinase_AS"/>
</dbReference>
<feature type="region of interest" description="Disordered" evidence="8">
    <location>
        <begin position="93"/>
        <end position="113"/>
    </location>
</feature>
<dbReference type="OrthoDB" id="5337378at2759"/>
<dbReference type="PROSITE" id="PS50011">
    <property type="entry name" value="PROTEIN_KINASE_DOM"/>
    <property type="match status" value="1"/>
</dbReference>
<feature type="compositionally biased region" description="Polar residues" evidence="8">
    <location>
        <begin position="22"/>
        <end position="40"/>
    </location>
</feature>
<reference evidence="11" key="1">
    <citation type="journal article" date="2023" name="Commun. Biol.">
        <title>Genome analysis of Parmales, the sister group of diatoms, reveals the evolutionary specialization of diatoms from phago-mixotrophs to photoautotrophs.</title>
        <authorList>
            <person name="Ban H."/>
            <person name="Sato S."/>
            <person name="Yoshikawa S."/>
            <person name="Yamada K."/>
            <person name="Nakamura Y."/>
            <person name="Ichinomiya M."/>
            <person name="Sato N."/>
            <person name="Blanc-Mathieu R."/>
            <person name="Endo H."/>
            <person name="Kuwata A."/>
            <person name="Ogata H."/>
        </authorList>
    </citation>
    <scope>NUCLEOTIDE SEQUENCE [LARGE SCALE GENOMIC DNA]</scope>
    <source>
        <strain evidence="11">NIES 3700</strain>
    </source>
</reference>
<evidence type="ECO:0000256" key="6">
    <source>
        <dbReference type="ARBA" id="ARBA00037982"/>
    </source>
</evidence>
<sequence>METSTSSDAHCVRESPKRKRNATGNSLGISLGNKSRTSPSRLFGGGGGGEERSPVKNMEEVIKNYSPWIKTSSHPVQDNNFFSHTFPESLPRVTSLSTTAEKQRGAEEEDMSTTTSCTMMGGEMEEHHQSMHPPPHPPPPHPMPQTGTLSPPAPSCVRLDFNLASPHTAPSSPPQPPTKTPSTQTKPYTPSFQSSAFTLFTTLSLLGSGTFADVHKVKDKEGKLWAVKRNRRSFRGEKDRLLGTREVRTMQHLQSKLGPSKYLLSYHRSWSESSHFYVQTELCSSHTLAHYRERNIVSVELGYKIINDVSRGLKAIHECNMVHMDIKPGNLLLSLSGNVKIGDFGVTCEIGSGMEGDEGDSRYLSLEALEGERRSWCDVFSLGVSVWECLGGEVAGEGEVWRRLRNERQEVRARTWQRALCTTQNALPILTNPNALTTQCGIEIITAMLGPKETRPTVSQCITTASSKMLGNFLTYVNSVEEEDRRREEERAERYREMRRRRNTERGIDRVCTPTQGVEGWGAF</sequence>
<feature type="region of interest" description="Disordered" evidence="8">
    <location>
        <begin position="125"/>
        <end position="190"/>
    </location>
</feature>
<keyword evidence="2 7" id="KW-0547">Nucleotide-binding</keyword>
<comment type="similarity">
    <text evidence="6">Belongs to the protein kinase superfamily. Ser/Thr protein kinase family. GCN2 subfamily.</text>
</comment>
<feature type="binding site" evidence="7">
    <location>
        <position position="228"/>
    </location>
    <ligand>
        <name>ATP</name>
        <dbReference type="ChEBI" id="CHEBI:30616"/>
    </ligand>
</feature>
<dbReference type="AlphaFoldDB" id="A0A9W6ZL37"/>
<feature type="compositionally biased region" description="Basic and acidic residues" evidence="8">
    <location>
        <begin position="49"/>
        <end position="58"/>
    </location>
</feature>
<dbReference type="InterPro" id="IPR000719">
    <property type="entry name" value="Prot_kinase_dom"/>
</dbReference>
<feature type="compositionally biased region" description="Low complexity" evidence="8">
    <location>
        <begin position="180"/>
        <end position="190"/>
    </location>
</feature>
<dbReference type="EMBL" id="BRXW01000416">
    <property type="protein sequence ID" value="GMH52230.1"/>
    <property type="molecule type" value="Genomic_DNA"/>
</dbReference>
<keyword evidence="1" id="KW-0808">Transferase</keyword>
<evidence type="ECO:0000256" key="1">
    <source>
        <dbReference type="ARBA" id="ARBA00022679"/>
    </source>
</evidence>
<dbReference type="GO" id="GO:0017148">
    <property type="term" value="P:negative regulation of translation"/>
    <property type="evidence" value="ECO:0007669"/>
    <property type="project" value="UniProtKB-KW"/>
</dbReference>
<dbReference type="GO" id="GO:0004672">
    <property type="term" value="F:protein kinase activity"/>
    <property type="evidence" value="ECO:0007669"/>
    <property type="project" value="InterPro"/>
</dbReference>
<dbReference type="GO" id="GO:0005737">
    <property type="term" value="C:cytoplasm"/>
    <property type="evidence" value="ECO:0007669"/>
    <property type="project" value="TreeGrafter"/>
</dbReference>
<dbReference type="PANTHER" id="PTHR11042">
    <property type="entry name" value="EUKARYOTIC TRANSLATION INITIATION FACTOR 2-ALPHA KINASE EIF2-ALPHA KINASE -RELATED"/>
    <property type="match status" value="1"/>
</dbReference>
<feature type="domain" description="Protein kinase" evidence="9">
    <location>
        <begin position="200"/>
        <end position="470"/>
    </location>
</feature>
<dbReference type="InterPro" id="IPR050339">
    <property type="entry name" value="CC_SR_Kinase"/>
</dbReference>
<feature type="compositionally biased region" description="Pro residues" evidence="8">
    <location>
        <begin position="132"/>
        <end position="143"/>
    </location>
</feature>
<dbReference type="GO" id="GO:0005634">
    <property type="term" value="C:nucleus"/>
    <property type="evidence" value="ECO:0007669"/>
    <property type="project" value="TreeGrafter"/>
</dbReference>
<dbReference type="PANTHER" id="PTHR11042:SF190">
    <property type="entry name" value="MITOSIS INHIBITOR PROTEIN KINASE MIK1"/>
    <property type="match status" value="1"/>
</dbReference>
<dbReference type="Proteomes" id="UP001165122">
    <property type="component" value="Unassembled WGS sequence"/>
</dbReference>
<evidence type="ECO:0000256" key="2">
    <source>
        <dbReference type="ARBA" id="ARBA00022741"/>
    </source>
</evidence>
<evidence type="ECO:0000313" key="11">
    <source>
        <dbReference type="Proteomes" id="UP001165122"/>
    </source>
</evidence>
<evidence type="ECO:0000256" key="3">
    <source>
        <dbReference type="ARBA" id="ARBA00022777"/>
    </source>
</evidence>
<proteinExistence type="inferred from homology"/>
<dbReference type="InterPro" id="IPR011009">
    <property type="entry name" value="Kinase-like_dom_sf"/>
</dbReference>
<evidence type="ECO:0000259" key="9">
    <source>
        <dbReference type="PROSITE" id="PS50011"/>
    </source>
</evidence>
<dbReference type="PROSITE" id="PS00107">
    <property type="entry name" value="PROTEIN_KINASE_ATP"/>
    <property type="match status" value="1"/>
</dbReference>
<keyword evidence="3" id="KW-0418">Kinase</keyword>
<gene>
    <name evidence="10" type="ORF">TrLO_g7218</name>
</gene>
<dbReference type="Gene3D" id="1.10.510.10">
    <property type="entry name" value="Transferase(Phosphotransferase) domain 1"/>
    <property type="match status" value="1"/>
</dbReference>
<protein>
    <recommendedName>
        <fullName evidence="9">Protein kinase domain-containing protein</fullName>
    </recommendedName>
</protein>
<accession>A0A9W6ZL37</accession>
<keyword evidence="4 7" id="KW-0067">ATP-binding</keyword>
<evidence type="ECO:0000256" key="7">
    <source>
        <dbReference type="PROSITE-ProRule" id="PRU10141"/>
    </source>
</evidence>
<evidence type="ECO:0000256" key="4">
    <source>
        <dbReference type="ARBA" id="ARBA00022840"/>
    </source>
</evidence>
<dbReference type="SMART" id="SM00220">
    <property type="entry name" value="S_TKc"/>
    <property type="match status" value="1"/>
</dbReference>
<dbReference type="InterPro" id="IPR017441">
    <property type="entry name" value="Protein_kinase_ATP_BS"/>
</dbReference>
<comment type="caution">
    <text evidence="10">The sequence shown here is derived from an EMBL/GenBank/DDBJ whole genome shotgun (WGS) entry which is preliminary data.</text>
</comment>
<evidence type="ECO:0000256" key="5">
    <source>
        <dbReference type="ARBA" id="ARBA00023193"/>
    </source>
</evidence>
<organism evidence="10 11">
    <name type="scientific">Triparma laevis f. longispina</name>
    <dbReference type="NCBI Taxonomy" id="1714387"/>
    <lineage>
        <taxon>Eukaryota</taxon>
        <taxon>Sar</taxon>
        <taxon>Stramenopiles</taxon>
        <taxon>Ochrophyta</taxon>
        <taxon>Bolidophyceae</taxon>
        <taxon>Parmales</taxon>
        <taxon>Triparmaceae</taxon>
        <taxon>Triparma</taxon>
    </lineage>
</organism>
<dbReference type="SUPFAM" id="SSF56112">
    <property type="entry name" value="Protein kinase-like (PK-like)"/>
    <property type="match status" value="1"/>
</dbReference>
<name>A0A9W6ZL37_9STRA</name>
<dbReference type="GO" id="GO:0005524">
    <property type="term" value="F:ATP binding"/>
    <property type="evidence" value="ECO:0007669"/>
    <property type="project" value="UniProtKB-UniRule"/>
</dbReference>
<evidence type="ECO:0000313" key="10">
    <source>
        <dbReference type="EMBL" id="GMH52230.1"/>
    </source>
</evidence>
<dbReference type="Pfam" id="PF00069">
    <property type="entry name" value="Pkinase"/>
    <property type="match status" value="1"/>
</dbReference>
<keyword evidence="5" id="KW-0652">Protein synthesis inhibitor</keyword>
<keyword evidence="11" id="KW-1185">Reference proteome</keyword>
<feature type="region of interest" description="Disordered" evidence="8">
    <location>
        <begin position="1"/>
        <end position="58"/>
    </location>
</feature>
<dbReference type="PROSITE" id="PS00108">
    <property type="entry name" value="PROTEIN_KINASE_ST"/>
    <property type="match status" value="1"/>
</dbReference>